<comment type="caution">
    <text evidence="1">The sequence shown here is derived from an EMBL/GenBank/DDBJ whole genome shotgun (WGS) entry which is preliminary data.</text>
</comment>
<sequence>MIHKIELPALCREQREVGELPQAVFLQLDDSSITGNQPRVSVHIEPSTAEFDALRGQGKIERHMLPLILCWVVTVHKLQGTTLD</sequence>
<name>A0ABQ9HDN2_9NEOP</name>
<gene>
    <name evidence="1" type="ORF">PR048_018779</name>
</gene>
<protein>
    <submittedName>
        <fullName evidence="1">Uncharacterized protein</fullName>
    </submittedName>
</protein>
<evidence type="ECO:0000313" key="1">
    <source>
        <dbReference type="EMBL" id="KAJ8882291.1"/>
    </source>
</evidence>
<dbReference type="EMBL" id="JARBHB010000006">
    <property type="protein sequence ID" value="KAJ8882291.1"/>
    <property type="molecule type" value="Genomic_DNA"/>
</dbReference>
<evidence type="ECO:0000313" key="2">
    <source>
        <dbReference type="Proteomes" id="UP001159363"/>
    </source>
</evidence>
<reference evidence="1 2" key="1">
    <citation type="submission" date="2023-02" db="EMBL/GenBank/DDBJ databases">
        <title>LHISI_Scaffold_Assembly.</title>
        <authorList>
            <person name="Stuart O.P."/>
            <person name="Cleave R."/>
            <person name="Magrath M.J.L."/>
            <person name="Mikheyev A.S."/>
        </authorList>
    </citation>
    <scope>NUCLEOTIDE SEQUENCE [LARGE SCALE GENOMIC DNA]</scope>
    <source>
        <strain evidence="1">Daus_M_001</strain>
        <tissue evidence="1">Leg muscle</tissue>
    </source>
</reference>
<organism evidence="1 2">
    <name type="scientific">Dryococelus australis</name>
    <dbReference type="NCBI Taxonomy" id="614101"/>
    <lineage>
        <taxon>Eukaryota</taxon>
        <taxon>Metazoa</taxon>
        <taxon>Ecdysozoa</taxon>
        <taxon>Arthropoda</taxon>
        <taxon>Hexapoda</taxon>
        <taxon>Insecta</taxon>
        <taxon>Pterygota</taxon>
        <taxon>Neoptera</taxon>
        <taxon>Polyneoptera</taxon>
        <taxon>Phasmatodea</taxon>
        <taxon>Verophasmatodea</taxon>
        <taxon>Anareolatae</taxon>
        <taxon>Phasmatidae</taxon>
        <taxon>Eurycanthinae</taxon>
        <taxon>Dryococelus</taxon>
    </lineage>
</organism>
<proteinExistence type="predicted"/>
<keyword evidence="2" id="KW-1185">Reference proteome</keyword>
<dbReference type="Proteomes" id="UP001159363">
    <property type="component" value="Chromosome 5"/>
</dbReference>
<accession>A0ABQ9HDN2</accession>